<dbReference type="PROSITE" id="PS50060">
    <property type="entry name" value="MAM_2"/>
    <property type="match status" value="1"/>
</dbReference>
<dbReference type="SUPFAM" id="SSF49899">
    <property type="entry name" value="Concanavalin A-like lectins/glucanases"/>
    <property type="match status" value="1"/>
</dbReference>
<dbReference type="GO" id="GO:0004553">
    <property type="term" value="F:hydrolase activity, hydrolyzing O-glycosyl compounds"/>
    <property type="evidence" value="ECO:0007669"/>
    <property type="project" value="UniProtKB-ARBA"/>
</dbReference>
<dbReference type="RefSeq" id="WP_185790137.1">
    <property type="nucleotide sequence ID" value="NZ_JACLCP010000005.1"/>
</dbReference>
<dbReference type="EMBL" id="JACLCP010000005">
    <property type="protein sequence ID" value="MBC2846429.1"/>
    <property type="molecule type" value="Genomic_DNA"/>
</dbReference>
<comment type="caution">
    <text evidence="4">The sequence shown here is derived from an EMBL/GenBank/DDBJ whole genome shotgun (WGS) entry which is preliminary data.</text>
</comment>
<feature type="chain" id="PRO_5032465411" evidence="2">
    <location>
        <begin position="20"/>
        <end position="486"/>
    </location>
</feature>
<protein>
    <submittedName>
        <fullName evidence="4">T9SS type A sorting domain-containing protein</fullName>
    </submittedName>
</protein>
<dbReference type="GO" id="GO:0016020">
    <property type="term" value="C:membrane"/>
    <property type="evidence" value="ECO:0007669"/>
    <property type="project" value="InterPro"/>
</dbReference>
<dbReference type="NCBIfam" id="TIGR04183">
    <property type="entry name" value="Por_Secre_tail"/>
    <property type="match status" value="1"/>
</dbReference>
<evidence type="ECO:0000259" key="3">
    <source>
        <dbReference type="PROSITE" id="PS50060"/>
    </source>
</evidence>
<keyword evidence="1 2" id="KW-0732">Signal</keyword>
<name>A0A842IWD1_9FLAO</name>
<gene>
    <name evidence="4" type="ORF">H7F21_15085</name>
</gene>
<sequence>MKKITLLITTLVFSTSLMLGQTVLSEDFESGLSTPTGWTNNDIAGGGDIWTFANGGDAVGYTSPNTIYYVNGELAGNYALFDSDGYGNNTTAEDAALESPIFDCSGLTSVTLSFNHFFTAGFGGQGFVEVSTDGVGWSQVASYSGVDQAASSFGFESIDVSADLAGAANAQVRFRWTGDYAWGWAVDNVSVFQCTVNAPNAVTTAIMPSNGATGVTIAYGDPRNLGPIEWAPPSSGDAADSYNISLGANTAGDDIGLITGFSIGNSINFNWQPNTTYYWFIEAVNCAGVTAGPVFSFTTEACTDTIAPPAATAPIPGDAATNVTIDANGNSLTFSWTGDPDVNYTLNLDTANPPVQNSFNNFENGGEITGLAENTTYFWSLDPINCFGETTGPVWSFTTGLALSTSEEEFSTFSVSPNPVSDILNIKSAEPIDNVIVYDLTGRKAAHFNKGDIFNSSINISNLSQGLYLVKITAGTNTQTIKVTKQ</sequence>
<evidence type="ECO:0000313" key="5">
    <source>
        <dbReference type="Proteomes" id="UP000533900"/>
    </source>
</evidence>
<reference evidence="4" key="1">
    <citation type="submission" date="2020-08" db="EMBL/GenBank/DDBJ databases">
        <title>Winogradskyella ouciana sp. nov., isolated from the hadal seawater of the Mariana Trench.</title>
        <authorList>
            <person name="He X."/>
        </authorList>
    </citation>
    <scope>NUCLEOTIDE SEQUENCE [LARGE SCALE GENOMIC DNA]</scope>
    <source>
        <strain evidence="4">KCTC 52348</strain>
    </source>
</reference>
<dbReference type="InterPro" id="IPR013320">
    <property type="entry name" value="ConA-like_dom_sf"/>
</dbReference>
<dbReference type="InterPro" id="IPR000998">
    <property type="entry name" value="MAM_dom"/>
</dbReference>
<dbReference type="SUPFAM" id="SSF49265">
    <property type="entry name" value="Fibronectin type III"/>
    <property type="match status" value="1"/>
</dbReference>
<evidence type="ECO:0000256" key="1">
    <source>
        <dbReference type="ARBA" id="ARBA00022729"/>
    </source>
</evidence>
<evidence type="ECO:0000313" key="4">
    <source>
        <dbReference type="EMBL" id="MBC2846429.1"/>
    </source>
</evidence>
<feature type="domain" description="MAM" evidence="3">
    <location>
        <begin position="24"/>
        <end position="196"/>
    </location>
</feature>
<dbReference type="Proteomes" id="UP000533900">
    <property type="component" value="Unassembled WGS sequence"/>
</dbReference>
<evidence type="ECO:0000256" key="2">
    <source>
        <dbReference type="SAM" id="SignalP"/>
    </source>
</evidence>
<dbReference type="InterPro" id="IPR026444">
    <property type="entry name" value="Secre_tail"/>
</dbReference>
<dbReference type="Pfam" id="PF18962">
    <property type="entry name" value="Por_Secre_tail"/>
    <property type="match status" value="1"/>
</dbReference>
<dbReference type="InterPro" id="IPR036116">
    <property type="entry name" value="FN3_sf"/>
</dbReference>
<organism evidence="4 5">
    <name type="scientific">Winogradskyella flava</name>
    <dbReference type="NCBI Taxonomy" id="1884876"/>
    <lineage>
        <taxon>Bacteria</taxon>
        <taxon>Pseudomonadati</taxon>
        <taxon>Bacteroidota</taxon>
        <taxon>Flavobacteriia</taxon>
        <taxon>Flavobacteriales</taxon>
        <taxon>Flavobacteriaceae</taxon>
        <taxon>Winogradskyella</taxon>
    </lineage>
</organism>
<accession>A0A842IWD1</accession>
<feature type="signal peptide" evidence="2">
    <location>
        <begin position="1"/>
        <end position="19"/>
    </location>
</feature>
<dbReference type="AlphaFoldDB" id="A0A842IWD1"/>
<dbReference type="GO" id="GO:0005975">
    <property type="term" value="P:carbohydrate metabolic process"/>
    <property type="evidence" value="ECO:0007669"/>
    <property type="project" value="UniProtKB-ARBA"/>
</dbReference>
<proteinExistence type="predicted"/>
<keyword evidence="5" id="KW-1185">Reference proteome</keyword>